<dbReference type="PROSITE" id="PS01187">
    <property type="entry name" value="EGF_CA"/>
    <property type="match status" value="1"/>
</dbReference>
<dbReference type="SUPFAM" id="SSF57581">
    <property type="entry name" value="TB module/8-cys domain"/>
    <property type="match status" value="1"/>
</dbReference>
<keyword evidence="13" id="KW-1185">Reference proteome</keyword>
<dbReference type="SMART" id="SM00179">
    <property type="entry name" value="EGF_CA"/>
    <property type="match status" value="2"/>
</dbReference>
<evidence type="ECO:0000256" key="3">
    <source>
        <dbReference type="ARBA" id="ARBA00022737"/>
    </source>
</evidence>
<dbReference type="InterPro" id="IPR000742">
    <property type="entry name" value="EGF"/>
</dbReference>
<dbReference type="InterPro" id="IPR036773">
    <property type="entry name" value="TB_dom_sf"/>
</dbReference>
<evidence type="ECO:0000256" key="8">
    <source>
        <dbReference type="PROSITE-ProRule" id="PRU00076"/>
    </source>
</evidence>
<dbReference type="OMA" id="KWHEGEC"/>
<dbReference type="InterPro" id="IPR018097">
    <property type="entry name" value="EGF_Ca-bd_CS"/>
</dbReference>
<dbReference type="Gene3D" id="3.90.290.10">
    <property type="entry name" value="TGF-beta binding (TB) domain"/>
    <property type="match status" value="1"/>
</dbReference>
<keyword evidence="4" id="KW-1015">Disulfide bond</keyword>
<dbReference type="InterPro" id="IPR049883">
    <property type="entry name" value="NOTCH1_EGF-like"/>
</dbReference>
<comment type="caution">
    <text evidence="8">Lacks conserved residue(s) required for the propagation of feature annotation.</text>
</comment>
<dbReference type="GeneTree" id="ENSGT00940000155823"/>
<dbReference type="Pfam" id="PF00008">
    <property type="entry name" value="EGF"/>
    <property type="match status" value="1"/>
</dbReference>
<feature type="domain" description="TB" evidence="11">
    <location>
        <begin position="1"/>
        <end position="53"/>
    </location>
</feature>
<dbReference type="GO" id="GO:0019838">
    <property type="term" value="F:growth factor binding"/>
    <property type="evidence" value="ECO:0007669"/>
    <property type="project" value="UniProtKB-KW"/>
</dbReference>
<dbReference type="CDD" id="cd00054">
    <property type="entry name" value="EGF_CA"/>
    <property type="match status" value="1"/>
</dbReference>
<evidence type="ECO:0000259" key="11">
    <source>
        <dbReference type="PROSITE" id="PS51364"/>
    </source>
</evidence>
<evidence type="ECO:0000256" key="4">
    <source>
        <dbReference type="ARBA" id="ARBA00023157"/>
    </source>
</evidence>
<organism evidence="12 13">
    <name type="scientific">Callorhinchus milii</name>
    <name type="common">Ghost shark</name>
    <dbReference type="NCBI Taxonomy" id="7868"/>
    <lineage>
        <taxon>Eukaryota</taxon>
        <taxon>Metazoa</taxon>
        <taxon>Chordata</taxon>
        <taxon>Craniata</taxon>
        <taxon>Vertebrata</taxon>
        <taxon>Chondrichthyes</taxon>
        <taxon>Holocephali</taxon>
        <taxon>Chimaeriformes</taxon>
        <taxon>Callorhinchidae</taxon>
        <taxon>Callorhinchus</taxon>
    </lineage>
</organism>
<evidence type="ECO:0000256" key="2">
    <source>
        <dbReference type="ARBA" id="ARBA00022729"/>
    </source>
</evidence>
<proteinExistence type="inferred from homology"/>
<dbReference type="SMART" id="SM00181">
    <property type="entry name" value="EGF"/>
    <property type="match status" value="2"/>
</dbReference>
<dbReference type="Gene3D" id="2.10.25.10">
    <property type="entry name" value="Laminin"/>
    <property type="match status" value="2"/>
</dbReference>
<dbReference type="Pfam" id="PF07645">
    <property type="entry name" value="EGF_CA"/>
    <property type="match status" value="1"/>
</dbReference>
<dbReference type="FunFam" id="2.10.25.10:FF:000056">
    <property type="entry name" value="Latent-transforming growth factor beta-binding protein 3 isoform 2"/>
    <property type="match status" value="1"/>
</dbReference>
<reference evidence="13" key="2">
    <citation type="journal article" date="2007" name="PLoS Biol.">
        <title>Survey sequencing and comparative analysis of the elephant shark (Callorhinchus milii) genome.</title>
        <authorList>
            <person name="Venkatesh B."/>
            <person name="Kirkness E.F."/>
            <person name="Loh Y.H."/>
            <person name="Halpern A.L."/>
            <person name="Lee A.P."/>
            <person name="Johnson J."/>
            <person name="Dandona N."/>
            <person name="Viswanathan L.D."/>
            <person name="Tay A."/>
            <person name="Venter J.C."/>
            <person name="Strausberg R.L."/>
            <person name="Brenner S."/>
        </authorList>
    </citation>
    <scope>NUCLEOTIDE SEQUENCE [LARGE SCALE GENOMIC DNA]</scope>
</reference>
<reference evidence="13" key="3">
    <citation type="journal article" date="2014" name="Nature">
        <title>Elephant shark genome provides unique insights into gnathostome evolution.</title>
        <authorList>
            <consortium name="International Elephant Shark Genome Sequencing Consortium"/>
            <person name="Venkatesh B."/>
            <person name="Lee A.P."/>
            <person name="Ravi V."/>
            <person name="Maurya A.K."/>
            <person name="Lian M.M."/>
            <person name="Swann J.B."/>
            <person name="Ohta Y."/>
            <person name="Flajnik M.F."/>
            <person name="Sutoh Y."/>
            <person name="Kasahara M."/>
            <person name="Hoon S."/>
            <person name="Gangu V."/>
            <person name="Roy S.W."/>
            <person name="Irimia M."/>
            <person name="Korzh V."/>
            <person name="Kondrychyn I."/>
            <person name="Lim Z.W."/>
            <person name="Tay B.H."/>
            <person name="Tohari S."/>
            <person name="Kong K.W."/>
            <person name="Ho S."/>
            <person name="Lorente-Galdos B."/>
            <person name="Quilez J."/>
            <person name="Marques-Bonet T."/>
            <person name="Raney B.J."/>
            <person name="Ingham P.W."/>
            <person name="Tay A."/>
            <person name="Hillier L.W."/>
            <person name="Minx P."/>
            <person name="Boehm T."/>
            <person name="Wilson R.K."/>
            <person name="Brenner S."/>
            <person name="Warren W.C."/>
        </authorList>
    </citation>
    <scope>NUCLEOTIDE SEQUENCE [LARGE SCALE GENOMIC DNA]</scope>
</reference>
<keyword evidence="3" id="KW-0677">Repeat</keyword>
<evidence type="ECO:0000313" key="13">
    <source>
        <dbReference type="Proteomes" id="UP000314986"/>
    </source>
</evidence>
<dbReference type="PROSITE" id="PS50026">
    <property type="entry name" value="EGF_3"/>
    <property type="match status" value="1"/>
</dbReference>
<sequence>MCWQEVGQNLLCNRPFLGRQTTYTECCCQYGEAWGMDCALCPIRNTDDYNDLCNYLLPAVREDDGYPYGLEYESYGLPYAPDSGPSVDGPNYAERDLAPVQSEGVVGLLYPDRQPYRPRTPLSTHLAFSSYDPRSDRGLAPHQAGPDLAFRRRGSPPGPGYGARGRQAGRGFSLRSAPRPARPWVYSRTRQRPVLPAAHAPRQPLLLSSGEEHRNAFQRYEALQAEECGVLSGCENGRCVRVPEGYTCQCYDGFKLDMTKMACVDIDECDEVDDPLTLCRNAKCVNAQGSYRCICSRGYVLSRLPNYCIPAQPLV</sequence>
<reference evidence="12" key="4">
    <citation type="submission" date="2025-08" db="UniProtKB">
        <authorList>
            <consortium name="Ensembl"/>
        </authorList>
    </citation>
    <scope>IDENTIFICATION</scope>
</reference>
<dbReference type="CDD" id="cd00053">
    <property type="entry name" value="EGF"/>
    <property type="match status" value="1"/>
</dbReference>
<keyword evidence="1 8" id="KW-0245">EGF-like domain</keyword>
<dbReference type="Ensembl" id="ENSCMIT00000007190.1">
    <property type="protein sequence ID" value="ENSCMIP00000006970.1"/>
    <property type="gene ID" value="ENSCMIG00000003897.1"/>
</dbReference>
<dbReference type="PANTHER" id="PTHR24034:SF209">
    <property type="entry name" value="EGF-LIKE DOMAIN-CONTAINING PROTEIN"/>
    <property type="match status" value="1"/>
</dbReference>
<dbReference type="STRING" id="7868.ENSCMIP00000006970"/>
<reference evidence="13" key="1">
    <citation type="journal article" date="2006" name="Science">
        <title>Ancient noncoding elements conserved in the human genome.</title>
        <authorList>
            <person name="Venkatesh B."/>
            <person name="Kirkness E.F."/>
            <person name="Loh Y.H."/>
            <person name="Halpern A.L."/>
            <person name="Lee A.P."/>
            <person name="Johnson J."/>
            <person name="Dandona N."/>
            <person name="Viswanathan L.D."/>
            <person name="Tay A."/>
            <person name="Venter J.C."/>
            <person name="Strausberg R.L."/>
            <person name="Brenner S."/>
        </authorList>
    </citation>
    <scope>NUCLEOTIDE SEQUENCE [LARGE SCALE GENOMIC DNA]</scope>
</reference>
<dbReference type="SUPFAM" id="SSF57196">
    <property type="entry name" value="EGF/Laminin"/>
    <property type="match status" value="2"/>
</dbReference>
<dbReference type="Pfam" id="PF00683">
    <property type="entry name" value="TB"/>
    <property type="match status" value="1"/>
</dbReference>
<dbReference type="FunFam" id="2.10.25.10:FF:000046">
    <property type="entry name" value="Latent-transforming growth factor beta-binding protein 1 isoform x2"/>
    <property type="match status" value="1"/>
</dbReference>
<protein>
    <submittedName>
        <fullName evidence="12">Latent-transforming growth factor beta-binding protein 1-like</fullName>
    </submittedName>
</protein>
<evidence type="ECO:0000256" key="1">
    <source>
        <dbReference type="ARBA" id="ARBA00022536"/>
    </source>
</evidence>
<evidence type="ECO:0000256" key="5">
    <source>
        <dbReference type="ARBA" id="ARBA00023180"/>
    </source>
</evidence>
<dbReference type="PROSITE" id="PS00010">
    <property type="entry name" value="ASX_HYDROXYL"/>
    <property type="match status" value="1"/>
</dbReference>
<dbReference type="InterPro" id="IPR001881">
    <property type="entry name" value="EGF-like_Ca-bd_dom"/>
</dbReference>
<dbReference type="PANTHER" id="PTHR24034">
    <property type="entry name" value="EGF-LIKE DOMAIN-CONTAINING PROTEIN"/>
    <property type="match status" value="1"/>
</dbReference>
<dbReference type="PROSITE" id="PS51364">
    <property type="entry name" value="TB"/>
    <property type="match status" value="1"/>
</dbReference>
<dbReference type="GO" id="GO:0005509">
    <property type="term" value="F:calcium ion binding"/>
    <property type="evidence" value="ECO:0007669"/>
    <property type="project" value="InterPro"/>
</dbReference>
<comment type="similarity">
    <text evidence="7">Belongs to the LTBP family.</text>
</comment>
<feature type="domain" description="EGF-like" evidence="10">
    <location>
        <begin position="265"/>
        <end position="309"/>
    </location>
</feature>
<evidence type="ECO:0000256" key="7">
    <source>
        <dbReference type="ARBA" id="ARBA00038081"/>
    </source>
</evidence>
<evidence type="ECO:0000259" key="10">
    <source>
        <dbReference type="PROSITE" id="PS50026"/>
    </source>
</evidence>
<dbReference type="InterPro" id="IPR000152">
    <property type="entry name" value="EGF-type_Asp/Asn_hydroxyl_site"/>
</dbReference>
<dbReference type="InterPro" id="IPR017878">
    <property type="entry name" value="TB_dom"/>
</dbReference>
<dbReference type="InParanoid" id="A0A4W3GVC8"/>
<feature type="region of interest" description="Disordered" evidence="9">
    <location>
        <begin position="121"/>
        <end position="185"/>
    </location>
</feature>
<dbReference type="AlphaFoldDB" id="A0A4W3GVC8"/>
<name>A0A4W3GVC8_CALMI</name>
<dbReference type="Proteomes" id="UP000314986">
    <property type="component" value="Unassembled WGS sequence"/>
</dbReference>
<evidence type="ECO:0000256" key="9">
    <source>
        <dbReference type="SAM" id="MobiDB-lite"/>
    </source>
</evidence>
<evidence type="ECO:0000256" key="6">
    <source>
        <dbReference type="ARBA" id="ARBA00023183"/>
    </source>
</evidence>
<dbReference type="InterPro" id="IPR050751">
    <property type="entry name" value="ECM_structural_protein"/>
</dbReference>
<keyword evidence="5" id="KW-0325">Glycoprotein</keyword>
<keyword evidence="6" id="KW-0340">Growth factor binding</keyword>
<keyword evidence="2" id="KW-0732">Signal</keyword>
<reference evidence="12" key="5">
    <citation type="submission" date="2025-09" db="UniProtKB">
        <authorList>
            <consortium name="Ensembl"/>
        </authorList>
    </citation>
    <scope>IDENTIFICATION</scope>
</reference>
<dbReference type="PROSITE" id="PS01186">
    <property type="entry name" value="EGF_2"/>
    <property type="match status" value="1"/>
</dbReference>
<evidence type="ECO:0000313" key="12">
    <source>
        <dbReference type="Ensembl" id="ENSCMIP00000006970.1"/>
    </source>
</evidence>
<accession>A0A4W3GVC8</accession>